<evidence type="ECO:0000256" key="1">
    <source>
        <dbReference type="SAM" id="SignalP"/>
    </source>
</evidence>
<feature type="chain" id="PRO_5035328469" description="SGNH/GDSL hydrolase family protein" evidence="1">
    <location>
        <begin position="25"/>
        <end position="267"/>
    </location>
</feature>
<proteinExistence type="predicted"/>
<evidence type="ECO:0008006" key="4">
    <source>
        <dbReference type="Google" id="ProtNLM"/>
    </source>
</evidence>
<dbReference type="Gene3D" id="3.40.50.1110">
    <property type="entry name" value="SGNH hydrolase"/>
    <property type="match status" value="1"/>
</dbReference>
<reference evidence="2" key="1">
    <citation type="submission" date="2020-09" db="EMBL/GenBank/DDBJ databases">
        <title>A novel bacterium of genus Mangrovicoccus, isolated from South China Sea.</title>
        <authorList>
            <person name="Huang H."/>
            <person name="Mo K."/>
            <person name="Hu Y."/>
        </authorList>
    </citation>
    <scope>NUCLEOTIDE SEQUENCE</scope>
    <source>
        <strain evidence="2">HB182678</strain>
    </source>
</reference>
<dbReference type="GO" id="GO:0016788">
    <property type="term" value="F:hydrolase activity, acting on ester bonds"/>
    <property type="evidence" value="ECO:0007669"/>
    <property type="project" value="UniProtKB-ARBA"/>
</dbReference>
<sequence length="267" mass="28904">MEQITLRRLAAPVLLAWLSGGAVMAEGPAPEVRAPQAENPSRVLLVGNSYLYYSDSLHNHVRRMVMADDDAAADRLQYKSATIGGARLRDHDIDRLTTPGAIGVAEPFELVMLQGHSGAALSEKNQQVYRDAVVAANEVIRDRGGHVAIYMPHAYVAPHKSASPENTGTNDAFYTGIGNELDALVVPVGLAFEEAYRRRPEMALQQHYDGSHPTLLGSYLAAATVYATLYGANPVGNDYDYFGNIGAEDAAFLQEVARDTVAAYQSR</sequence>
<dbReference type="EMBL" id="JACVXA010000011">
    <property type="protein sequence ID" value="MBE3637718.1"/>
    <property type="molecule type" value="Genomic_DNA"/>
</dbReference>
<keyword evidence="3" id="KW-1185">Reference proteome</keyword>
<keyword evidence="1" id="KW-0732">Signal</keyword>
<protein>
    <recommendedName>
        <fullName evidence="4">SGNH/GDSL hydrolase family protein</fullName>
    </recommendedName>
</protein>
<accession>A0A8J6YXN4</accession>
<dbReference type="SUPFAM" id="SSF52266">
    <property type="entry name" value="SGNH hydrolase"/>
    <property type="match status" value="1"/>
</dbReference>
<organism evidence="2 3">
    <name type="scientific">Mangrovicoccus algicola</name>
    <dbReference type="NCBI Taxonomy" id="2771008"/>
    <lineage>
        <taxon>Bacteria</taxon>
        <taxon>Pseudomonadati</taxon>
        <taxon>Pseudomonadota</taxon>
        <taxon>Alphaproteobacteria</taxon>
        <taxon>Rhodobacterales</taxon>
        <taxon>Paracoccaceae</taxon>
        <taxon>Mangrovicoccus</taxon>
    </lineage>
</organism>
<gene>
    <name evidence="2" type="ORF">ICN82_05790</name>
</gene>
<dbReference type="AlphaFoldDB" id="A0A8J6YXN4"/>
<name>A0A8J6YXN4_9RHOB</name>
<dbReference type="InterPro" id="IPR036514">
    <property type="entry name" value="SGNH_hydro_sf"/>
</dbReference>
<comment type="caution">
    <text evidence="2">The sequence shown here is derived from an EMBL/GenBank/DDBJ whole genome shotgun (WGS) entry which is preliminary data.</text>
</comment>
<evidence type="ECO:0000313" key="2">
    <source>
        <dbReference type="EMBL" id="MBE3637718.1"/>
    </source>
</evidence>
<feature type="signal peptide" evidence="1">
    <location>
        <begin position="1"/>
        <end position="24"/>
    </location>
</feature>
<dbReference type="RefSeq" id="WP_193180651.1">
    <property type="nucleotide sequence ID" value="NZ_JACVXA010000011.1"/>
</dbReference>
<dbReference type="Proteomes" id="UP000609121">
    <property type="component" value="Unassembled WGS sequence"/>
</dbReference>
<evidence type="ECO:0000313" key="3">
    <source>
        <dbReference type="Proteomes" id="UP000609121"/>
    </source>
</evidence>